<evidence type="ECO:0000313" key="2">
    <source>
        <dbReference type="Proteomes" id="UP000814140"/>
    </source>
</evidence>
<reference evidence="1" key="1">
    <citation type="submission" date="2021-03" db="EMBL/GenBank/DDBJ databases">
        <authorList>
            <consortium name="DOE Joint Genome Institute"/>
            <person name="Ahrendt S."/>
            <person name="Looney B.P."/>
            <person name="Miyauchi S."/>
            <person name="Morin E."/>
            <person name="Drula E."/>
            <person name="Courty P.E."/>
            <person name="Chicoki N."/>
            <person name="Fauchery L."/>
            <person name="Kohler A."/>
            <person name="Kuo A."/>
            <person name="Labutti K."/>
            <person name="Pangilinan J."/>
            <person name="Lipzen A."/>
            <person name="Riley R."/>
            <person name="Andreopoulos W."/>
            <person name="He G."/>
            <person name="Johnson J."/>
            <person name="Barry K.W."/>
            <person name="Grigoriev I.V."/>
            <person name="Nagy L."/>
            <person name="Hibbett D."/>
            <person name="Henrissat B."/>
            <person name="Matheny P.B."/>
            <person name="Labbe J."/>
            <person name="Martin F."/>
        </authorList>
    </citation>
    <scope>NUCLEOTIDE SEQUENCE</scope>
    <source>
        <strain evidence="1">HHB10654</strain>
    </source>
</reference>
<dbReference type="Proteomes" id="UP000814140">
    <property type="component" value="Unassembled WGS sequence"/>
</dbReference>
<gene>
    <name evidence="1" type="ORF">BV25DRAFT_1914436</name>
</gene>
<dbReference type="EMBL" id="MU277199">
    <property type="protein sequence ID" value="KAI0064215.1"/>
    <property type="molecule type" value="Genomic_DNA"/>
</dbReference>
<sequence>MRSARLRCTLIHALPTLIPDLSAWTPSWFLLCRCSADEYTKTGVELNYSLVVAGVVLLIIIQSTSPVLSKADIRRIAVELSVQTDTYNASVDGLRIQGVMVNRSSYSFFSYDRLQGQLCFDETLEMDGKSKAISVQMIDISNKIFGGLMSGYMTYVTELTKQVEENAKIQEGQPMVQFVQTKGSGYVEPDGYPVALKYAKECYALFQKGAESYGTEALDLLAKSVQALMPDASLDYNRFVPGHVDLEMCADFDTLARKFVYMFYEQGIEFTQPV</sequence>
<proteinExistence type="predicted"/>
<comment type="caution">
    <text evidence="1">The sequence shown here is derived from an EMBL/GenBank/DDBJ whole genome shotgun (WGS) entry which is preliminary data.</text>
</comment>
<name>A0ACB8T8G5_9AGAM</name>
<reference evidence="1" key="2">
    <citation type="journal article" date="2022" name="New Phytol.">
        <title>Evolutionary transition to the ectomycorrhizal habit in the genomes of a hyperdiverse lineage of mushroom-forming fungi.</title>
        <authorList>
            <person name="Looney B."/>
            <person name="Miyauchi S."/>
            <person name="Morin E."/>
            <person name="Drula E."/>
            <person name="Courty P.E."/>
            <person name="Kohler A."/>
            <person name="Kuo A."/>
            <person name="LaButti K."/>
            <person name="Pangilinan J."/>
            <person name="Lipzen A."/>
            <person name="Riley R."/>
            <person name="Andreopoulos W."/>
            <person name="He G."/>
            <person name="Johnson J."/>
            <person name="Nolan M."/>
            <person name="Tritt A."/>
            <person name="Barry K.W."/>
            <person name="Grigoriev I.V."/>
            <person name="Nagy L.G."/>
            <person name="Hibbett D."/>
            <person name="Henrissat B."/>
            <person name="Matheny P.B."/>
            <person name="Labbe J."/>
            <person name="Martin F.M."/>
        </authorList>
    </citation>
    <scope>NUCLEOTIDE SEQUENCE</scope>
    <source>
        <strain evidence="1">HHB10654</strain>
    </source>
</reference>
<protein>
    <submittedName>
        <fullName evidence="1">Uncharacterized protein</fullName>
    </submittedName>
</protein>
<organism evidence="1 2">
    <name type="scientific">Artomyces pyxidatus</name>
    <dbReference type="NCBI Taxonomy" id="48021"/>
    <lineage>
        <taxon>Eukaryota</taxon>
        <taxon>Fungi</taxon>
        <taxon>Dikarya</taxon>
        <taxon>Basidiomycota</taxon>
        <taxon>Agaricomycotina</taxon>
        <taxon>Agaricomycetes</taxon>
        <taxon>Russulales</taxon>
        <taxon>Auriscalpiaceae</taxon>
        <taxon>Artomyces</taxon>
    </lineage>
</organism>
<accession>A0ACB8T8G5</accession>
<keyword evidence="2" id="KW-1185">Reference proteome</keyword>
<evidence type="ECO:0000313" key="1">
    <source>
        <dbReference type="EMBL" id="KAI0064215.1"/>
    </source>
</evidence>